<dbReference type="SUPFAM" id="SSF56801">
    <property type="entry name" value="Acetyl-CoA synthetase-like"/>
    <property type="match status" value="1"/>
</dbReference>
<comment type="caution">
    <text evidence="3">The sequence shown here is derived from an EMBL/GenBank/DDBJ whole genome shotgun (WGS) entry which is preliminary data.</text>
</comment>
<accession>R4Z6J8</accession>
<feature type="domain" description="AMP-dependent synthetase/ligase" evidence="1">
    <location>
        <begin position="9"/>
        <end position="388"/>
    </location>
</feature>
<dbReference type="PANTHER" id="PTHR43767:SF1">
    <property type="entry name" value="NONRIBOSOMAL PEPTIDE SYNTHASE PES1 (EUROFUNG)-RELATED"/>
    <property type="match status" value="1"/>
</dbReference>
<dbReference type="InterPro" id="IPR042099">
    <property type="entry name" value="ANL_N_sf"/>
</dbReference>
<dbReference type="AlphaFoldDB" id="R4Z6J8"/>
<dbReference type="RefSeq" id="WP_012230046.1">
    <property type="nucleotide sequence ID" value="NZ_HG422565.1"/>
</dbReference>
<dbReference type="GO" id="GO:0016878">
    <property type="term" value="F:acid-thiol ligase activity"/>
    <property type="evidence" value="ECO:0007669"/>
    <property type="project" value="UniProtKB-ARBA"/>
</dbReference>
<proteinExistence type="predicted"/>
<dbReference type="HOGENOM" id="CLU_000022_59_0_11"/>
<dbReference type="InterPro" id="IPR025110">
    <property type="entry name" value="AMP-bd_C"/>
</dbReference>
<name>R4Z6J8_9ACTN</name>
<keyword evidence="4" id="KW-1185">Reference proteome</keyword>
<evidence type="ECO:0000313" key="4">
    <source>
        <dbReference type="Proteomes" id="UP000018291"/>
    </source>
</evidence>
<evidence type="ECO:0000259" key="1">
    <source>
        <dbReference type="Pfam" id="PF00501"/>
    </source>
</evidence>
<dbReference type="EC" id="6.2.1.-" evidence="3"/>
<dbReference type="InterPro" id="IPR000873">
    <property type="entry name" value="AMP-dep_synth/lig_dom"/>
</dbReference>
<dbReference type="InterPro" id="IPR045851">
    <property type="entry name" value="AMP-bd_C_sf"/>
</dbReference>
<dbReference type="EMBL" id="CANL01000067">
    <property type="protein sequence ID" value="CCM65376.1"/>
    <property type="molecule type" value="Genomic_DNA"/>
</dbReference>
<dbReference type="eggNOG" id="COG0318">
    <property type="taxonomic scope" value="Bacteria"/>
</dbReference>
<sequence length="543" mass="58009">MGFNIADLFERAVDAVPDRTAVVCGDRSLTFAEFDAESNRLANHLLSEGIGTGDHIGIYAQNSVEWLIAMIAAFKVRGVPININFRYVEDELVYLFDNADLVALVHDRGYVDRIASVTERVPGLRHLVTIEDGSDADPATIGSVAWADAVGAASTDRPQVERSGDDHYVLYTGGTTGMPKGVVWRHEDVFYALGGGVDAYTNERITHGQELADKARASDAPMVALNTPPLMHGAAQWGSLRFLFEGNTVVFVRNFSPEAVFDAIEANRVTTIVITGDAMARPLVETLAEQPDRWDLSSLFVVSSSAVVFSPSLKEQMLDLLPDIIIVDAIGSSESGMNGMVVQTKGETATHGGGGPTVKAGRDAAVLDDDLNPMEPGTGVIGKLARGGNIPVGYYKDPVKTAATFVTAADGNRYAVAGDFARLEADGTITLLGRGSVCINSGGEKIFPEEVEGVLKAHPAVYDTIVVGVPDDRWGQAVCAVVQPRDLEAPPSLASLADHCRSHLAGYKLPRHLVLTDEIVRSPSGKPDYPWASVLAKEELGLD</sequence>
<gene>
    <name evidence="3" type="ORF">BN381_70075</name>
</gene>
<dbReference type="NCBIfam" id="NF005863">
    <property type="entry name" value="PRK07798.1"/>
    <property type="match status" value="1"/>
</dbReference>
<protein>
    <submittedName>
        <fullName evidence="3">Putative AMP-dependent synthetase/ligase</fullName>
        <ecNumber evidence="3">6.2.1.-</ecNumber>
    </submittedName>
</protein>
<dbReference type="PANTHER" id="PTHR43767">
    <property type="entry name" value="LONG-CHAIN-FATTY-ACID--COA LIGASE"/>
    <property type="match status" value="1"/>
</dbReference>
<keyword evidence="3" id="KW-0436">Ligase</keyword>
<feature type="domain" description="AMP-binding enzyme C-terminal" evidence="2">
    <location>
        <begin position="450"/>
        <end position="526"/>
    </location>
</feature>
<dbReference type="Gene3D" id="3.30.300.30">
    <property type="match status" value="1"/>
</dbReference>
<dbReference type="OrthoDB" id="4363623at2"/>
<dbReference type="InterPro" id="IPR020845">
    <property type="entry name" value="AMP-binding_CS"/>
</dbReference>
<evidence type="ECO:0000313" key="3">
    <source>
        <dbReference type="EMBL" id="CCM65376.1"/>
    </source>
</evidence>
<reference evidence="3 4" key="1">
    <citation type="journal article" date="2013" name="ISME J.">
        <title>Metabolic model for the filamentous 'Candidatus Microthrix parvicella' based on genomic and metagenomic analyses.</title>
        <authorList>
            <person name="Jon McIlroy S."/>
            <person name="Kristiansen R."/>
            <person name="Albertsen M."/>
            <person name="Michael Karst S."/>
            <person name="Rossetti S."/>
            <person name="Lund Nielsen J."/>
            <person name="Tandoi V."/>
            <person name="James Seviour R."/>
            <person name="Nielsen P.H."/>
        </authorList>
    </citation>
    <scope>NUCLEOTIDE SEQUENCE [LARGE SCALE GENOMIC DNA]</scope>
    <source>
        <strain evidence="3 4">RN1</strain>
    </source>
</reference>
<dbReference type="Proteomes" id="UP000018291">
    <property type="component" value="Unassembled WGS sequence"/>
</dbReference>
<dbReference type="STRING" id="1229780.BN381_70075"/>
<evidence type="ECO:0000259" key="2">
    <source>
        <dbReference type="Pfam" id="PF13193"/>
    </source>
</evidence>
<dbReference type="Gene3D" id="3.40.50.12780">
    <property type="entry name" value="N-terminal domain of ligase-like"/>
    <property type="match status" value="1"/>
</dbReference>
<dbReference type="InterPro" id="IPR050237">
    <property type="entry name" value="ATP-dep_AMP-bd_enzyme"/>
</dbReference>
<organism evidence="3 4">
    <name type="scientific">Candidatus Neomicrothrix parvicella RN1</name>
    <dbReference type="NCBI Taxonomy" id="1229780"/>
    <lineage>
        <taxon>Bacteria</taxon>
        <taxon>Bacillati</taxon>
        <taxon>Actinomycetota</taxon>
        <taxon>Acidimicrobiia</taxon>
        <taxon>Acidimicrobiales</taxon>
        <taxon>Microthrixaceae</taxon>
        <taxon>Candidatus Neomicrothrix</taxon>
    </lineage>
</organism>
<dbReference type="PROSITE" id="PS00455">
    <property type="entry name" value="AMP_BINDING"/>
    <property type="match status" value="1"/>
</dbReference>
<dbReference type="Pfam" id="PF13193">
    <property type="entry name" value="AMP-binding_C"/>
    <property type="match status" value="1"/>
</dbReference>
<dbReference type="Pfam" id="PF00501">
    <property type="entry name" value="AMP-binding"/>
    <property type="match status" value="1"/>
</dbReference>